<dbReference type="CDD" id="cd12148">
    <property type="entry name" value="fungal_TF_MHR"/>
    <property type="match status" value="1"/>
</dbReference>
<dbReference type="Proteomes" id="UP000766486">
    <property type="component" value="Unassembled WGS sequence"/>
</dbReference>
<evidence type="ECO:0000256" key="5">
    <source>
        <dbReference type="ARBA" id="ARBA00023242"/>
    </source>
</evidence>
<accession>A0ABY6U526</accession>
<keyword evidence="5" id="KW-0539">Nucleus</keyword>
<name>A0ABY6U526_BIOOC</name>
<comment type="subcellular location">
    <subcellularLocation>
        <location evidence="1">Nucleus</location>
    </subcellularLocation>
</comment>
<evidence type="ECO:0000256" key="4">
    <source>
        <dbReference type="ARBA" id="ARBA00023163"/>
    </source>
</evidence>
<dbReference type="EMBL" id="CABFNS010000743">
    <property type="protein sequence ID" value="VUC26136.1"/>
    <property type="molecule type" value="Genomic_DNA"/>
</dbReference>
<evidence type="ECO:0000256" key="2">
    <source>
        <dbReference type="ARBA" id="ARBA00023015"/>
    </source>
</evidence>
<comment type="caution">
    <text evidence="7">The sequence shown here is derived from an EMBL/GenBank/DDBJ whole genome shotgun (WGS) entry which is preliminary data.</text>
</comment>
<protein>
    <recommendedName>
        <fullName evidence="6">Xylanolytic transcriptional activator regulatory domain-containing protein</fullName>
    </recommendedName>
</protein>
<dbReference type="InterPro" id="IPR007219">
    <property type="entry name" value="XnlR_reg_dom"/>
</dbReference>
<keyword evidence="2" id="KW-0805">Transcription regulation</keyword>
<evidence type="ECO:0000256" key="1">
    <source>
        <dbReference type="ARBA" id="ARBA00004123"/>
    </source>
</evidence>
<sequence length="758" mass="84092">MSSHASDDHMEHLDQQQGDQFYALGTKNGSHAPSAGDAGPRTACFNCRAVRQKCSHGGFCSSFSTWSNRKADSRGKFSLCFTGKVVSISEHFPPWPETRKHQVSARIECQGIKPETAEKLLARIKESSVRDEVIAGLLGSQWARSQAPLSPRVPSPPLMEPNSFNKPHGISASTATASVVFEPSPGQHSRSDMSHRGLDSNPQDSLVSPLHILAAAVAADPDPTCHGLGSRLSTTYRGKIGRKDMVDPKDERLASYFAPQTLHKRDWQVLATQSIDMPLKLEPTTCDPITANLIDLNDVAYYFKLFYDVRNPLVGLLDPGLHTPEFVYEASFTLFSVVCALGCAISSRPRDRVLYPALINIAEGTMKWSIATSVKSVETIQAIINLQYWAPIRARQSDDPYWLYLSHATQLAREIGINNPSTVAELVNAVSPNGSHEFREQLSRNFERTWLYTFIADKSFGLSTGRSPGVHWRELPAAAPEWWRKPMTTNLDQMVSGIALARELLLEALEQRNRIDRTAPAVLHWHTHAFEALESSRSSRCTPSDPMSATFHSVLAFYMDHNLLVLNAQALRDLSAIDESVRSAEFSTITHRTVAVANRVLDLVLLDRTFREMALGFHNNQFIMICHASTEIIHAVRRGCLTSAEAAEAAARVRAVPLHLEKTARNFHACSVSHLYIFLSRFFACQLDKLLENDTGENDLGRSADQDFPFAEWWGLGDNVSIDTAAWLDMGFLGSQQPLSGADDSHTTGPRLDDFMIN</sequence>
<keyword evidence="4" id="KW-0804">Transcription</keyword>
<reference evidence="7 8" key="1">
    <citation type="submission" date="2019-06" db="EMBL/GenBank/DDBJ databases">
        <authorList>
            <person name="Broberg M."/>
        </authorList>
    </citation>
    <scope>NUCLEOTIDE SEQUENCE [LARGE SCALE GENOMIC DNA]</scope>
</reference>
<dbReference type="PANTHER" id="PTHR31845:SF17">
    <property type="entry name" value="ZN(II)2CYS6 TRANSCRIPTION FACTOR (EUROFUNG)"/>
    <property type="match status" value="1"/>
</dbReference>
<feature type="domain" description="Xylanolytic transcriptional activator regulatory" evidence="6">
    <location>
        <begin position="328"/>
        <end position="468"/>
    </location>
</feature>
<organism evidence="7 8">
    <name type="scientific">Bionectria ochroleuca</name>
    <name type="common">Gliocladium roseum</name>
    <dbReference type="NCBI Taxonomy" id="29856"/>
    <lineage>
        <taxon>Eukaryota</taxon>
        <taxon>Fungi</taxon>
        <taxon>Dikarya</taxon>
        <taxon>Ascomycota</taxon>
        <taxon>Pezizomycotina</taxon>
        <taxon>Sordariomycetes</taxon>
        <taxon>Hypocreomycetidae</taxon>
        <taxon>Hypocreales</taxon>
        <taxon>Bionectriaceae</taxon>
        <taxon>Clonostachys</taxon>
    </lineage>
</organism>
<evidence type="ECO:0000256" key="3">
    <source>
        <dbReference type="ARBA" id="ARBA00023125"/>
    </source>
</evidence>
<dbReference type="InterPro" id="IPR051089">
    <property type="entry name" value="prtT"/>
</dbReference>
<proteinExistence type="predicted"/>
<evidence type="ECO:0000313" key="7">
    <source>
        <dbReference type="EMBL" id="VUC26136.1"/>
    </source>
</evidence>
<evidence type="ECO:0000313" key="8">
    <source>
        <dbReference type="Proteomes" id="UP000766486"/>
    </source>
</evidence>
<dbReference type="PANTHER" id="PTHR31845">
    <property type="entry name" value="FINGER DOMAIN PROTEIN, PUTATIVE-RELATED"/>
    <property type="match status" value="1"/>
</dbReference>
<evidence type="ECO:0000259" key="6">
    <source>
        <dbReference type="Pfam" id="PF04082"/>
    </source>
</evidence>
<keyword evidence="3" id="KW-0238">DNA-binding</keyword>
<gene>
    <name evidence="7" type="ORF">CLO192961_LOCUS183033</name>
</gene>
<keyword evidence="8" id="KW-1185">Reference proteome</keyword>
<dbReference type="Pfam" id="PF04082">
    <property type="entry name" value="Fungal_trans"/>
    <property type="match status" value="1"/>
</dbReference>